<accession>A0A3S0L2Z7</accession>
<feature type="domain" description="DUF3048" evidence="2">
    <location>
        <begin position="229"/>
        <end position="330"/>
    </location>
</feature>
<sequence>MKLKWMILTTAAILFVAGCSKKEEVVKEHQEKEVTDISKEEQVETFDYQYPLTGMGVKEESTNRAYAVMINNDPKARPQSGLHKADIVYELLAEGNVTRFLAIFQSEDTDRIGPVRSSRDYYIELAKGYDALYIAHGYSPEAKEMLDSGYVDNINGMQYDGSLFKRDKSRVAPHNSYITSEDILKGAEQIGYDMEGAPASLPFLTEEEAEQLSGEKANSVLVSYFSSSLFDVNFKYDEATKKYQRFSNGELTADLDSNEPVLLDNILIVEAEHHVSDDAGRRDIDITSGGRAYLLQRGQWQEVEWKNVDGKILPFANGQEVGFVPGKTWINFVPSSQGLENVVSFENE</sequence>
<evidence type="ECO:0000259" key="2">
    <source>
        <dbReference type="Pfam" id="PF17479"/>
    </source>
</evidence>
<dbReference type="OrthoDB" id="9779102at2"/>
<dbReference type="Pfam" id="PF17479">
    <property type="entry name" value="DUF3048_C"/>
    <property type="match status" value="1"/>
</dbReference>
<proteinExistence type="predicted"/>
<dbReference type="Gene3D" id="3.50.90.10">
    <property type="entry name" value="YerB-like"/>
    <property type="match status" value="1"/>
</dbReference>
<dbReference type="SUPFAM" id="SSF159774">
    <property type="entry name" value="YerB-like"/>
    <property type="match status" value="1"/>
</dbReference>
<feature type="domain" description="DUF3048" evidence="1">
    <location>
        <begin position="52"/>
        <end position="192"/>
    </location>
</feature>
<dbReference type="Proteomes" id="UP000271374">
    <property type="component" value="Unassembled WGS sequence"/>
</dbReference>
<protein>
    <submittedName>
        <fullName evidence="3">DUF3048 domain-containing protein</fullName>
    </submittedName>
</protein>
<name>A0A3S0L2Z7_9BACI</name>
<dbReference type="RefSeq" id="WP_126410998.1">
    <property type="nucleotide sequence ID" value="NZ_RXNT01000030.1"/>
</dbReference>
<dbReference type="InterPro" id="IPR021416">
    <property type="entry name" value="DUF3048_N"/>
</dbReference>
<evidence type="ECO:0000313" key="3">
    <source>
        <dbReference type="EMBL" id="RTR25751.1"/>
    </source>
</evidence>
<comment type="caution">
    <text evidence="3">The sequence shown here is derived from an EMBL/GenBank/DDBJ whole genome shotgun (WGS) entry which is preliminary data.</text>
</comment>
<dbReference type="PROSITE" id="PS51257">
    <property type="entry name" value="PROKAR_LIPOPROTEIN"/>
    <property type="match status" value="1"/>
</dbReference>
<organism evidence="3 4">
    <name type="scientific">Bacillus yapensis</name>
    <dbReference type="NCBI Taxonomy" id="2492960"/>
    <lineage>
        <taxon>Bacteria</taxon>
        <taxon>Bacillati</taxon>
        <taxon>Bacillota</taxon>
        <taxon>Bacilli</taxon>
        <taxon>Bacillales</taxon>
        <taxon>Bacillaceae</taxon>
        <taxon>Bacillus</taxon>
    </lineage>
</organism>
<dbReference type="EMBL" id="RXNT01000030">
    <property type="protein sequence ID" value="RTR25751.1"/>
    <property type="molecule type" value="Genomic_DNA"/>
</dbReference>
<gene>
    <name evidence="3" type="ORF">EKG37_22435</name>
</gene>
<dbReference type="Pfam" id="PF11258">
    <property type="entry name" value="DUF3048"/>
    <property type="match status" value="1"/>
</dbReference>
<dbReference type="InterPro" id="IPR023158">
    <property type="entry name" value="YerB-like_sf"/>
</dbReference>
<dbReference type="AlphaFoldDB" id="A0A3S0L2Z7"/>
<keyword evidence="4" id="KW-1185">Reference proteome</keyword>
<evidence type="ECO:0000259" key="1">
    <source>
        <dbReference type="Pfam" id="PF11258"/>
    </source>
</evidence>
<evidence type="ECO:0000313" key="4">
    <source>
        <dbReference type="Proteomes" id="UP000271374"/>
    </source>
</evidence>
<reference evidence="3 4" key="1">
    <citation type="submission" date="2018-12" db="EMBL/GenBank/DDBJ databases">
        <title>Bacillus yapensis draft genome sequence.</title>
        <authorList>
            <person name="Yu L."/>
            <person name="Xu X."/>
            <person name="Tang X."/>
        </authorList>
    </citation>
    <scope>NUCLEOTIDE SEQUENCE [LARGE SCALE GENOMIC DNA]</scope>
    <source>
        <strain evidence="3 4">XXST-01</strain>
    </source>
</reference>
<dbReference type="InterPro" id="IPR035328">
    <property type="entry name" value="DUF3048_C"/>
</dbReference>